<dbReference type="RefSeq" id="YP_009222328.1">
    <property type="nucleotide sequence ID" value="NC_029058.1"/>
</dbReference>
<dbReference type="EMBL" id="KP054477">
    <property type="protein sequence ID" value="AIZ94716.1"/>
    <property type="molecule type" value="Genomic_DNA"/>
</dbReference>
<keyword evidence="2" id="KW-1185">Reference proteome</keyword>
<reference evidence="2" key="1">
    <citation type="submission" date="2014-10" db="EMBL/GenBank/DDBJ databases">
        <title>Characterization of Lactobacillus fermentum phage vB_S_LfeInf.</title>
        <authorList>
            <person name="Liu M."/>
            <person name="Gill J.J."/>
            <person name="Berry J."/>
            <person name="Young R.III."/>
            <person name="Summer E.J."/>
        </authorList>
    </citation>
    <scope>NUCLEOTIDE SEQUENCE [LARGE SCALE GENOMIC DNA]</scope>
</reference>
<organism evidence="1 2">
    <name type="scientific">Lactobacillus phage LfeInf</name>
    <dbReference type="NCBI Taxonomy" id="1567484"/>
    <lineage>
        <taxon>Viruses</taxon>
        <taxon>Duplodnaviria</taxon>
        <taxon>Heunggongvirae</taxon>
        <taxon>Uroviricota</taxon>
        <taxon>Caudoviricetes</taxon>
        <taxon>Herelleviridae</taxon>
        <taxon>Hopescreekvirus</taxon>
        <taxon>Hopescreekvirus LfeInf</taxon>
    </lineage>
</organism>
<dbReference type="Proteomes" id="UP000030922">
    <property type="component" value="Segment"/>
</dbReference>
<dbReference type="GeneID" id="26793878"/>
<evidence type="ECO:0000313" key="2">
    <source>
        <dbReference type="Proteomes" id="UP000030922"/>
    </source>
</evidence>
<gene>
    <name evidence="1" type="ORF">LfeInf_090</name>
</gene>
<reference evidence="1 2" key="2">
    <citation type="journal article" date="2015" name="Biotechnol. Biofuels">
        <title>Bacteriophage application restores ethanol fermentation characteristics disrupted by Lactobacillus fermentum.</title>
        <authorList>
            <person name="Liu M."/>
            <person name="Bischoff K.M."/>
            <person name="Gill J.J."/>
            <person name="Mire-Criscione M.D."/>
            <person name="Berry J.D."/>
            <person name="Young R."/>
            <person name="Summer E.J."/>
        </authorList>
    </citation>
    <scope>NUCLEOTIDE SEQUENCE [LARGE SCALE GENOMIC DNA]</scope>
</reference>
<evidence type="ECO:0000313" key="1">
    <source>
        <dbReference type="EMBL" id="AIZ94716.1"/>
    </source>
</evidence>
<sequence>MANQTPLRMLSAVAFIDYVHIKHQVEKLDHDKVTQAVGQHDKDKVEYGEAYEVLEEYLAEAQHYSDSLISYTNSLISSLCSMMVSKGIMTEQEVNEMVDVTQKIWESQLKSEDNNNE</sequence>
<name>A0A0A7NNP3_9CAUD</name>
<protein>
    <submittedName>
        <fullName evidence="1">Uncharacterized protein</fullName>
    </submittedName>
</protein>
<accession>A0A0A7NNP3</accession>
<proteinExistence type="predicted"/>
<dbReference type="KEGG" id="vg:26793878"/>